<protein>
    <submittedName>
        <fullName evidence="1">Uncharacterized protein</fullName>
    </submittedName>
</protein>
<sequence>MNYSVEYIAHKIAECLVLIDNYQREIRRLRSVIADLKCQPVTNDEGEVISYNDFES</sequence>
<keyword evidence="2" id="KW-1185">Reference proteome</keyword>
<dbReference type="EMBL" id="JACJTU010000016">
    <property type="protein sequence ID" value="MBD2735709.1"/>
    <property type="molecule type" value="Genomic_DNA"/>
</dbReference>
<dbReference type="Proteomes" id="UP000637383">
    <property type="component" value="Unassembled WGS sequence"/>
</dbReference>
<accession>A0ABR8K889</accession>
<evidence type="ECO:0000313" key="2">
    <source>
        <dbReference type="Proteomes" id="UP000637383"/>
    </source>
</evidence>
<gene>
    <name evidence="1" type="ORF">H6H03_17715</name>
</gene>
<evidence type="ECO:0000313" key="1">
    <source>
        <dbReference type="EMBL" id="MBD2735709.1"/>
    </source>
</evidence>
<comment type="caution">
    <text evidence="1">The sequence shown here is derived from an EMBL/GenBank/DDBJ whole genome shotgun (WGS) entry which is preliminary data.</text>
</comment>
<name>A0ABR8K889_9NOSO</name>
<proteinExistence type="predicted"/>
<dbReference type="RefSeq" id="WP_190956354.1">
    <property type="nucleotide sequence ID" value="NZ_JACJTU010000016.1"/>
</dbReference>
<reference evidence="1 2" key="1">
    <citation type="journal article" date="2020" name="ISME J.">
        <title>Comparative genomics reveals insights into cyanobacterial evolution and habitat adaptation.</title>
        <authorList>
            <person name="Chen M.Y."/>
            <person name="Teng W.K."/>
            <person name="Zhao L."/>
            <person name="Hu C.X."/>
            <person name="Zhou Y.K."/>
            <person name="Han B.P."/>
            <person name="Song L.R."/>
            <person name="Shu W.S."/>
        </authorList>
    </citation>
    <scope>NUCLEOTIDE SEQUENCE [LARGE SCALE GENOMIC DNA]</scope>
    <source>
        <strain evidence="1 2">FACHB-159</strain>
    </source>
</reference>
<organism evidence="1 2">
    <name type="scientific">Nostoc paludosum FACHB-159</name>
    <dbReference type="NCBI Taxonomy" id="2692908"/>
    <lineage>
        <taxon>Bacteria</taxon>
        <taxon>Bacillati</taxon>
        <taxon>Cyanobacteriota</taxon>
        <taxon>Cyanophyceae</taxon>
        <taxon>Nostocales</taxon>
        <taxon>Nostocaceae</taxon>
        <taxon>Nostoc</taxon>
    </lineage>
</organism>